<dbReference type="STRING" id="926556.Echvi_2970"/>
<dbReference type="Pfam" id="PF13480">
    <property type="entry name" value="Acetyltransf_6"/>
    <property type="match status" value="1"/>
</dbReference>
<accession>L0G1M7</accession>
<dbReference type="RefSeq" id="WP_015266760.1">
    <property type="nucleotide sequence ID" value="NC_019904.1"/>
</dbReference>
<dbReference type="SUPFAM" id="SSF55729">
    <property type="entry name" value="Acyl-CoA N-acyltransferases (Nat)"/>
    <property type="match status" value="1"/>
</dbReference>
<dbReference type="OrthoDB" id="500470at2"/>
<reference evidence="3" key="1">
    <citation type="submission" date="2012-02" db="EMBL/GenBank/DDBJ databases">
        <title>The complete genome of Echinicola vietnamensis DSM 17526.</title>
        <authorList>
            <person name="Lucas S."/>
            <person name="Copeland A."/>
            <person name="Lapidus A."/>
            <person name="Glavina del Rio T."/>
            <person name="Dalin E."/>
            <person name="Tice H."/>
            <person name="Bruce D."/>
            <person name="Goodwin L."/>
            <person name="Pitluck S."/>
            <person name="Peters L."/>
            <person name="Ovchinnikova G."/>
            <person name="Teshima H."/>
            <person name="Kyrpides N."/>
            <person name="Mavromatis K."/>
            <person name="Ivanova N."/>
            <person name="Brettin T."/>
            <person name="Detter J.C."/>
            <person name="Han C."/>
            <person name="Larimer F."/>
            <person name="Land M."/>
            <person name="Hauser L."/>
            <person name="Markowitz V."/>
            <person name="Cheng J.-F."/>
            <person name="Hugenholtz P."/>
            <person name="Woyke T."/>
            <person name="Wu D."/>
            <person name="Brambilla E."/>
            <person name="Klenk H.-P."/>
            <person name="Eisen J.A."/>
        </authorList>
    </citation>
    <scope>NUCLEOTIDE SEQUENCE [LARGE SCALE GENOMIC DNA]</scope>
    <source>
        <strain evidence="3">DSM 17526 / LMG 23754 / KMM 6221</strain>
    </source>
</reference>
<name>L0G1M7_ECHVK</name>
<dbReference type="PATRIC" id="fig|926556.3.peg.3137"/>
<feature type="domain" description="BioF2-like acetyltransferase" evidence="1">
    <location>
        <begin position="189"/>
        <end position="332"/>
    </location>
</feature>
<dbReference type="HOGENOM" id="CLU_517538_0_0_10"/>
<dbReference type="InterPro" id="IPR038740">
    <property type="entry name" value="BioF2-like_GNAT_dom"/>
</dbReference>
<evidence type="ECO:0000313" key="2">
    <source>
        <dbReference type="EMBL" id="AGA79208.1"/>
    </source>
</evidence>
<dbReference type="InterPro" id="IPR016181">
    <property type="entry name" value="Acyl_CoA_acyltransferase"/>
</dbReference>
<dbReference type="EMBL" id="CP003346">
    <property type="protein sequence ID" value="AGA79208.1"/>
    <property type="molecule type" value="Genomic_DNA"/>
</dbReference>
<organism evidence="2 3">
    <name type="scientific">Echinicola vietnamensis (strain DSM 17526 / LMG 23754 / KMM 6221)</name>
    <dbReference type="NCBI Taxonomy" id="926556"/>
    <lineage>
        <taxon>Bacteria</taxon>
        <taxon>Pseudomonadati</taxon>
        <taxon>Bacteroidota</taxon>
        <taxon>Cytophagia</taxon>
        <taxon>Cytophagales</taxon>
        <taxon>Cyclobacteriaceae</taxon>
        <taxon>Echinicola</taxon>
    </lineage>
</organism>
<dbReference type="eggNOG" id="COG5653">
    <property type="taxonomic scope" value="Bacteria"/>
</dbReference>
<gene>
    <name evidence="2" type="ordered locus">Echvi_2970</name>
</gene>
<proteinExistence type="predicted"/>
<evidence type="ECO:0000313" key="3">
    <source>
        <dbReference type="Proteomes" id="UP000010796"/>
    </source>
</evidence>
<protein>
    <recommendedName>
        <fullName evidence="1">BioF2-like acetyltransferase domain-containing protein</fullName>
    </recommendedName>
</protein>
<dbReference type="AlphaFoldDB" id="L0G1M7"/>
<dbReference type="Proteomes" id="UP000010796">
    <property type="component" value="Chromosome"/>
</dbReference>
<sequence length="526" mass="60969">MLGYIFNKMTTSTISKILTGNCVFDILKDIKFQQKWDELYENTSWATIFQRRQFVQTWYLANKKDITPILLTVYKNGELIGLLPLTTRKPDGELKKNSPLKITGAGKFDAEYQAWLVKSGNNEVFIKTAFEALFEEFPHCKLSLRFIPDASIIEPLKSITSITEKHTVIHKHHRPLMDFSLVEEQKLFRKRHLKAKFNRIHRAGAVEFIKVKDTDEFIKILDEILVFLDFRQAAMFNKLPSKSNPNRTKFLIDLFRQDLLHVTALKLDGETISSIIGMKGKGWMHLAGLISYSPFHSKHSPGLVHLYMLGKMLQEEGFQKFDLTPGYDGYKERVSTSGDEVVELHLSKNIKYGFKKFLRKNLHNTLIKFDVRPMTFELNMKKKIYLIKEKTKGITNSFFSPNRSTDSWAFPSDINNLSVNKNSITDLLKYNENSTIQSRWGFLEKAFLLVSKGAEFYTVTDKKRLLACIWMSANDQLDEDETVSEQAIESYFHSIFKHNKSAFEKYVFECERALSSDKSKAHHENS</sequence>
<evidence type="ECO:0000259" key="1">
    <source>
        <dbReference type="Pfam" id="PF13480"/>
    </source>
</evidence>
<dbReference type="KEGG" id="evi:Echvi_2970"/>
<keyword evidence="3" id="KW-1185">Reference proteome</keyword>